<dbReference type="Proteomes" id="UP001432322">
    <property type="component" value="Unassembled WGS sequence"/>
</dbReference>
<evidence type="ECO:0000256" key="2">
    <source>
        <dbReference type="ARBA" id="ARBA00006356"/>
    </source>
</evidence>
<evidence type="ECO:0000256" key="3">
    <source>
        <dbReference type="ARBA" id="ARBA00022525"/>
    </source>
</evidence>
<name>A0AAV5WSZ0_9BILA</name>
<feature type="non-terminal residue" evidence="8">
    <location>
        <position position="1"/>
    </location>
</feature>
<keyword evidence="6" id="KW-0527">Neuropeptide</keyword>
<keyword evidence="4" id="KW-0165">Cleavage on pair of basic residues</keyword>
<dbReference type="AlphaFoldDB" id="A0AAV5WSZ0"/>
<keyword evidence="5" id="KW-0027">Amidation</keyword>
<dbReference type="Pfam" id="PF01581">
    <property type="entry name" value="FARP"/>
    <property type="match status" value="1"/>
</dbReference>
<comment type="similarity">
    <text evidence="2">Belongs to the FARP (FMRFamide related peptide) family.</text>
</comment>
<gene>
    <name evidence="8" type="ORF">PFISCL1PPCAC_26611</name>
</gene>
<keyword evidence="7" id="KW-0812">Transmembrane</keyword>
<feature type="transmembrane region" description="Helical" evidence="7">
    <location>
        <begin position="12"/>
        <end position="30"/>
    </location>
</feature>
<evidence type="ECO:0000256" key="5">
    <source>
        <dbReference type="ARBA" id="ARBA00022815"/>
    </source>
</evidence>
<organism evidence="8 9">
    <name type="scientific">Pristionchus fissidentatus</name>
    <dbReference type="NCBI Taxonomy" id="1538716"/>
    <lineage>
        <taxon>Eukaryota</taxon>
        <taxon>Metazoa</taxon>
        <taxon>Ecdysozoa</taxon>
        <taxon>Nematoda</taxon>
        <taxon>Chromadorea</taxon>
        <taxon>Rhabditida</taxon>
        <taxon>Rhabditina</taxon>
        <taxon>Diplogasteromorpha</taxon>
        <taxon>Diplogasteroidea</taxon>
        <taxon>Neodiplogasteridae</taxon>
        <taxon>Pristionchus</taxon>
    </lineage>
</organism>
<sequence>SPDSSLPSLHYFEMANLAAVFLLIVALVAAEYNEEAMKRSNAFGTMRFGKRALRLMESGDMTSLPRLTRAGASLGTMRFGKRSMASAEYEPEELDLFGGSKRSAALGTMRFGRR</sequence>
<evidence type="ECO:0000256" key="1">
    <source>
        <dbReference type="ARBA" id="ARBA00004613"/>
    </source>
</evidence>
<protein>
    <submittedName>
        <fullName evidence="8">Uncharacterized protein</fullName>
    </submittedName>
</protein>
<comment type="subcellular location">
    <subcellularLocation>
        <location evidence="1">Secreted</location>
    </subcellularLocation>
</comment>
<keyword evidence="9" id="KW-1185">Reference proteome</keyword>
<evidence type="ECO:0000256" key="7">
    <source>
        <dbReference type="SAM" id="Phobius"/>
    </source>
</evidence>
<proteinExistence type="inferred from homology"/>
<comment type="caution">
    <text evidence="8">The sequence shown here is derived from an EMBL/GenBank/DDBJ whole genome shotgun (WGS) entry which is preliminary data.</text>
</comment>
<dbReference type="InterPro" id="IPR002544">
    <property type="entry name" value="FMRFamid-related_peptide-like"/>
</dbReference>
<keyword evidence="7" id="KW-0472">Membrane</keyword>
<accession>A0AAV5WSZ0</accession>
<evidence type="ECO:0000313" key="8">
    <source>
        <dbReference type="EMBL" id="GMT35314.1"/>
    </source>
</evidence>
<keyword evidence="3" id="KW-0964">Secreted</keyword>
<dbReference type="EMBL" id="BTSY01000007">
    <property type="protein sequence ID" value="GMT35314.1"/>
    <property type="molecule type" value="Genomic_DNA"/>
</dbReference>
<dbReference type="GO" id="GO:0005576">
    <property type="term" value="C:extracellular region"/>
    <property type="evidence" value="ECO:0007669"/>
    <property type="project" value="UniProtKB-SubCell"/>
</dbReference>
<evidence type="ECO:0000256" key="6">
    <source>
        <dbReference type="ARBA" id="ARBA00023320"/>
    </source>
</evidence>
<evidence type="ECO:0000256" key="4">
    <source>
        <dbReference type="ARBA" id="ARBA00022685"/>
    </source>
</evidence>
<dbReference type="GO" id="GO:0007218">
    <property type="term" value="P:neuropeptide signaling pathway"/>
    <property type="evidence" value="ECO:0007669"/>
    <property type="project" value="UniProtKB-KW"/>
</dbReference>
<reference evidence="8" key="1">
    <citation type="submission" date="2023-10" db="EMBL/GenBank/DDBJ databases">
        <title>Genome assembly of Pristionchus species.</title>
        <authorList>
            <person name="Yoshida K."/>
            <person name="Sommer R.J."/>
        </authorList>
    </citation>
    <scope>NUCLEOTIDE SEQUENCE</scope>
    <source>
        <strain evidence="8">RS5133</strain>
    </source>
</reference>
<evidence type="ECO:0000313" key="9">
    <source>
        <dbReference type="Proteomes" id="UP001432322"/>
    </source>
</evidence>
<keyword evidence="7" id="KW-1133">Transmembrane helix</keyword>